<name>A0A2T3HHV0_9SPHI</name>
<gene>
    <name evidence="2" type="ORF">C7T94_17655</name>
</gene>
<keyword evidence="1" id="KW-0812">Transmembrane</keyword>
<keyword evidence="1" id="KW-1133">Transmembrane helix</keyword>
<evidence type="ECO:0000313" key="3">
    <source>
        <dbReference type="Proteomes" id="UP000240912"/>
    </source>
</evidence>
<evidence type="ECO:0000313" key="2">
    <source>
        <dbReference type="EMBL" id="PST82012.1"/>
    </source>
</evidence>
<feature type="transmembrane region" description="Helical" evidence="1">
    <location>
        <begin position="20"/>
        <end position="40"/>
    </location>
</feature>
<evidence type="ECO:0000256" key="1">
    <source>
        <dbReference type="SAM" id="Phobius"/>
    </source>
</evidence>
<proteinExistence type="predicted"/>
<organism evidence="2 3">
    <name type="scientific">Pedobacter yulinensis</name>
    <dbReference type="NCBI Taxonomy" id="2126353"/>
    <lineage>
        <taxon>Bacteria</taxon>
        <taxon>Pseudomonadati</taxon>
        <taxon>Bacteroidota</taxon>
        <taxon>Sphingobacteriia</taxon>
        <taxon>Sphingobacteriales</taxon>
        <taxon>Sphingobacteriaceae</taxon>
        <taxon>Pedobacter</taxon>
    </lineage>
</organism>
<sequence length="76" mass="9095">MIVQQKKFKSKANIWHNESVLTQFELTLVGVLAVYTYIYYIDDRWEPRHFQNLADGKREIPHRRFPSPSNQETVSE</sequence>
<dbReference type="EMBL" id="PYLS01000007">
    <property type="protein sequence ID" value="PST82012.1"/>
    <property type="molecule type" value="Genomic_DNA"/>
</dbReference>
<keyword evidence="1" id="KW-0472">Membrane</keyword>
<dbReference type="Proteomes" id="UP000240912">
    <property type="component" value="Unassembled WGS sequence"/>
</dbReference>
<reference evidence="2 3" key="1">
    <citation type="submission" date="2018-03" db="EMBL/GenBank/DDBJ databases">
        <authorList>
            <person name="Keele B.F."/>
        </authorList>
    </citation>
    <scope>NUCLEOTIDE SEQUENCE [LARGE SCALE GENOMIC DNA]</scope>
    <source>
        <strain evidence="2 3">YL28-9</strain>
    </source>
</reference>
<keyword evidence="3" id="KW-1185">Reference proteome</keyword>
<protein>
    <submittedName>
        <fullName evidence="2">Uncharacterized protein</fullName>
    </submittedName>
</protein>
<comment type="caution">
    <text evidence="2">The sequence shown here is derived from an EMBL/GenBank/DDBJ whole genome shotgun (WGS) entry which is preliminary data.</text>
</comment>
<accession>A0A2T3HHV0</accession>
<dbReference type="AlphaFoldDB" id="A0A2T3HHV0"/>